<dbReference type="InterPro" id="IPR016181">
    <property type="entry name" value="Acyl_CoA_acyltransferase"/>
</dbReference>
<dbReference type="EC" id="2.3.1.-" evidence="2"/>
<sequence length="165" mass="17977">MAINIRVAGSKDTEQILALLEGANVRSGGVVENIGQFLVVEAEENGELSTVGTVGLEILEEKYGLMRSLVMKNQTWNAQVGVELLQLFLAYAQTTGIERLYLLTLSTAEPFFIHMGFSTASKEEIPSAVALSQHFSAYQSEQVIAMVREYESTSYPHSGVDSVGN</sequence>
<comment type="caution">
    <text evidence="2">The sequence shown here is derived from an EMBL/GenBank/DDBJ whole genome shotgun (WGS) entry which is preliminary data.</text>
</comment>
<protein>
    <submittedName>
        <fullName evidence="2">GNAT family N-acetyltransferase</fullName>
        <ecNumber evidence="2">2.3.1.-</ecNumber>
    </submittedName>
</protein>
<dbReference type="EMBL" id="JAPMLT010000002">
    <property type="protein sequence ID" value="MCX7569567.1"/>
    <property type="molecule type" value="Genomic_DNA"/>
</dbReference>
<name>A0ABT3WY21_9BACL</name>
<evidence type="ECO:0000313" key="3">
    <source>
        <dbReference type="Proteomes" id="UP001208017"/>
    </source>
</evidence>
<keyword evidence="2" id="KW-0012">Acyltransferase</keyword>
<dbReference type="GO" id="GO:0016746">
    <property type="term" value="F:acyltransferase activity"/>
    <property type="evidence" value="ECO:0007669"/>
    <property type="project" value="UniProtKB-KW"/>
</dbReference>
<keyword evidence="2" id="KW-0808">Transferase</keyword>
<proteinExistence type="predicted"/>
<dbReference type="PROSITE" id="PS51186">
    <property type="entry name" value="GNAT"/>
    <property type="match status" value="1"/>
</dbReference>
<dbReference type="SUPFAM" id="SSF55729">
    <property type="entry name" value="Acyl-CoA N-acyltransferases (Nat)"/>
    <property type="match status" value="1"/>
</dbReference>
<gene>
    <name evidence="2" type="ORF">OS242_06295</name>
</gene>
<dbReference type="InterPro" id="IPR000182">
    <property type="entry name" value="GNAT_dom"/>
</dbReference>
<dbReference type="Pfam" id="PF00583">
    <property type="entry name" value="Acetyltransf_1"/>
    <property type="match status" value="1"/>
</dbReference>
<evidence type="ECO:0000313" key="2">
    <source>
        <dbReference type="EMBL" id="MCX7569567.1"/>
    </source>
</evidence>
<dbReference type="RefSeq" id="WP_267150804.1">
    <property type="nucleotide sequence ID" value="NZ_JAPMLT010000002.1"/>
</dbReference>
<evidence type="ECO:0000259" key="1">
    <source>
        <dbReference type="PROSITE" id="PS51186"/>
    </source>
</evidence>
<feature type="domain" description="N-acetyltransferase" evidence="1">
    <location>
        <begin position="3"/>
        <end position="136"/>
    </location>
</feature>
<organism evidence="2 3">
    <name type="scientific">Tumebacillus lacus</name>
    <dbReference type="NCBI Taxonomy" id="2995335"/>
    <lineage>
        <taxon>Bacteria</taxon>
        <taxon>Bacillati</taxon>
        <taxon>Bacillota</taxon>
        <taxon>Bacilli</taxon>
        <taxon>Bacillales</taxon>
        <taxon>Alicyclobacillaceae</taxon>
        <taxon>Tumebacillus</taxon>
    </lineage>
</organism>
<keyword evidence="3" id="KW-1185">Reference proteome</keyword>
<reference evidence="2 3" key="1">
    <citation type="submission" date="2022-11" db="EMBL/GenBank/DDBJ databases">
        <title>Study of microbial diversity in lake waters.</title>
        <authorList>
            <person name="Zhang J."/>
        </authorList>
    </citation>
    <scope>NUCLEOTIDE SEQUENCE [LARGE SCALE GENOMIC DNA]</scope>
    <source>
        <strain evidence="2 3">DT12</strain>
    </source>
</reference>
<accession>A0ABT3WY21</accession>
<dbReference type="Proteomes" id="UP001208017">
    <property type="component" value="Unassembled WGS sequence"/>
</dbReference>
<dbReference type="Gene3D" id="3.40.630.30">
    <property type="match status" value="1"/>
</dbReference>